<gene>
    <name evidence="1" type="ORF">NLI96_g2009</name>
</gene>
<keyword evidence="2" id="KW-1185">Reference proteome</keyword>
<sequence>MQADLHTYGFPPGYFVIKNLATGRVLDVDSDMVEDGAPLILYPETETFLVEDMRRPESNNQVFFIDTSGALCSRSSGHAIDVENECLVLRHRRPVSYPFPNPYSHPLPRFTFKGETGEILVSFSTDPSYPVPPLKPDAPNEWKDKTYYMTSIPMRKPRSILDNASEAIVNAFTVPIAFLSGRRPSSEATPEAVFSSGDFDLKEDEILENERSEEGEVDDSPEKFRRVKVVGLSKDDKTLGIEKAKLRRQWQILPLRNTKNRTGTI</sequence>
<comment type="caution">
    <text evidence="1">The sequence shown here is derived from an EMBL/GenBank/DDBJ whole genome shotgun (WGS) entry which is preliminary data.</text>
</comment>
<dbReference type="SUPFAM" id="SSF50370">
    <property type="entry name" value="Ricin B-like lectins"/>
    <property type="match status" value="1"/>
</dbReference>
<proteinExistence type="predicted"/>
<evidence type="ECO:0000313" key="2">
    <source>
        <dbReference type="Proteomes" id="UP001212997"/>
    </source>
</evidence>
<dbReference type="Proteomes" id="UP001212997">
    <property type="component" value="Unassembled WGS sequence"/>
</dbReference>
<name>A0AAD5YKC4_9APHY</name>
<dbReference type="InterPro" id="IPR035992">
    <property type="entry name" value="Ricin_B-like_lectins"/>
</dbReference>
<dbReference type="EMBL" id="JANAWD010000042">
    <property type="protein sequence ID" value="KAJ3489593.1"/>
    <property type="molecule type" value="Genomic_DNA"/>
</dbReference>
<accession>A0AAD5YKC4</accession>
<reference evidence="1" key="1">
    <citation type="submission" date="2022-07" db="EMBL/GenBank/DDBJ databases">
        <title>Genome Sequence of Physisporinus lineatus.</title>
        <authorList>
            <person name="Buettner E."/>
        </authorList>
    </citation>
    <scope>NUCLEOTIDE SEQUENCE</scope>
    <source>
        <strain evidence="1">VT162</strain>
    </source>
</reference>
<dbReference type="Gene3D" id="2.80.10.50">
    <property type="match status" value="1"/>
</dbReference>
<organism evidence="1 2">
    <name type="scientific">Meripilus lineatus</name>
    <dbReference type="NCBI Taxonomy" id="2056292"/>
    <lineage>
        <taxon>Eukaryota</taxon>
        <taxon>Fungi</taxon>
        <taxon>Dikarya</taxon>
        <taxon>Basidiomycota</taxon>
        <taxon>Agaricomycotina</taxon>
        <taxon>Agaricomycetes</taxon>
        <taxon>Polyporales</taxon>
        <taxon>Meripilaceae</taxon>
        <taxon>Meripilus</taxon>
    </lineage>
</organism>
<evidence type="ECO:0000313" key="1">
    <source>
        <dbReference type="EMBL" id="KAJ3489593.1"/>
    </source>
</evidence>
<dbReference type="AlphaFoldDB" id="A0AAD5YKC4"/>
<protein>
    <submittedName>
        <fullName evidence="1">Uncharacterized protein</fullName>
    </submittedName>
</protein>